<gene>
    <name evidence="2" type="ORF">BM536_000710</name>
</gene>
<feature type="compositionally biased region" description="Basic and acidic residues" evidence="1">
    <location>
        <begin position="39"/>
        <end position="52"/>
    </location>
</feature>
<evidence type="ECO:0000313" key="3">
    <source>
        <dbReference type="Proteomes" id="UP000184286"/>
    </source>
</evidence>
<accession>A0A1V6MZ59</accession>
<evidence type="ECO:0000256" key="1">
    <source>
        <dbReference type="SAM" id="MobiDB-lite"/>
    </source>
</evidence>
<dbReference type="RefSeq" id="WP_073495610.1">
    <property type="nucleotide sequence ID" value="NZ_MPOH02000002.1"/>
</dbReference>
<reference evidence="3" key="1">
    <citation type="submission" date="2016-11" db="EMBL/GenBank/DDBJ databases">
        <authorList>
            <person name="Schniete J.K."/>
            <person name="Salih T."/>
            <person name="Algora Gallardo L."/>
            <person name="Martinez Fernandez S."/>
            <person name="Herron P.R."/>
        </authorList>
    </citation>
    <scope>NUCLEOTIDE SEQUENCE [LARGE SCALE GENOMIC DNA]</scope>
    <source>
        <strain evidence="3">DSM 41896</strain>
    </source>
</reference>
<dbReference type="AlphaFoldDB" id="A0A1V6MZ59"/>
<proteinExistence type="predicted"/>
<sequence length="61" mass="7059">MDLYYGTDRHRGDEGYTLYTDDIARCLRTPINLNLTDPRGGEQRGRLSLDGRPRRRSPALH</sequence>
<organism evidence="2 3">
    <name type="scientific">Streptomyces phaeoluteigriseus</name>
    <dbReference type="NCBI Taxonomy" id="114686"/>
    <lineage>
        <taxon>Bacteria</taxon>
        <taxon>Bacillati</taxon>
        <taxon>Actinomycetota</taxon>
        <taxon>Actinomycetes</taxon>
        <taxon>Kitasatosporales</taxon>
        <taxon>Streptomycetaceae</taxon>
        <taxon>Streptomyces</taxon>
        <taxon>Streptomyces aurantiacus group</taxon>
    </lineage>
</organism>
<dbReference type="EMBL" id="MPOH02000002">
    <property type="protein sequence ID" value="OQD57665.1"/>
    <property type="molecule type" value="Genomic_DNA"/>
</dbReference>
<reference evidence="2 3" key="2">
    <citation type="submission" date="2017-02" db="EMBL/GenBank/DDBJ databases">
        <title>Draft genome sequence of Streptomyces phaeoluteigriseus type strain DSM41896.</title>
        <authorList>
            <person name="Salih T.S."/>
            <person name="Algora Gallardo L."/>
            <person name="Melo Santos T."/>
            <person name="Filgueira Martinez S."/>
            <person name="Herron P.R."/>
        </authorList>
    </citation>
    <scope>NUCLEOTIDE SEQUENCE [LARGE SCALE GENOMIC DNA]</scope>
    <source>
        <strain evidence="2 3">DSM 41896</strain>
    </source>
</reference>
<feature type="region of interest" description="Disordered" evidence="1">
    <location>
        <begin position="32"/>
        <end position="61"/>
    </location>
</feature>
<dbReference type="Proteomes" id="UP000184286">
    <property type="component" value="Unassembled WGS sequence"/>
</dbReference>
<name>A0A1V6MZ59_9ACTN</name>
<protein>
    <submittedName>
        <fullName evidence="2">Uncharacterized protein</fullName>
    </submittedName>
</protein>
<comment type="caution">
    <text evidence="2">The sequence shown here is derived from an EMBL/GenBank/DDBJ whole genome shotgun (WGS) entry which is preliminary data.</text>
</comment>
<evidence type="ECO:0000313" key="2">
    <source>
        <dbReference type="EMBL" id="OQD57665.1"/>
    </source>
</evidence>